<feature type="region of interest" description="Disordered" evidence="1">
    <location>
        <begin position="232"/>
        <end position="289"/>
    </location>
</feature>
<organism evidence="3">
    <name type="scientific">Melampsora larici-populina (strain 98AG31 / pathotype 3-4-7)</name>
    <name type="common">Poplar leaf rust fungus</name>
    <dbReference type="NCBI Taxonomy" id="747676"/>
    <lineage>
        <taxon>Eukaryota</taxon>
        <taxon>Fungi</taxon>
        <taxon>Dikarya</taxon>
        <taxon>Basidiomycota</taxon>
        <taxon>Pucciniomycotina</taxon>
        <taxon>Pucciniomycetes</taxon>
        <taxon>Pucciniales</taxon>
        <taxon>Melampsoraceae</taxon>
        <taxon>Melampsora</taxon>
    </lineage>
</organism>
<feature type="compositionally biased region" description="Low complexity" evidence="1">
    <location>
        <begin position="1015"/>
        <end position="1024"/>
    </location>
</feature>
<feature type="compositionally biased region" description="Polar residues" evidence="1">
    <location>
        <begin position="340"/>
        <end position="353"/>
    </location>
</feature>
<proteinExistence type="predicted"/>
<feature type="compositionally biased region" description="Polar residues" evidence="1">
    <location>
        <begin position="243"/>
        <end position="261"/>
    </location>
</feature>
<feature type="compositionally biased region" description="Polar residues" evidence="1">
    <location>
        <begin position="1084"/>
        <end position="1096"/>
    </location>
</feature>
<feature type="compositionally biased region" description="Low complexity" evidence="1">
    <location>
        <begin position="663"/>
        <end position="693"/>
    </location>
</feature>
<feature type="compositionally biased region" description="Acidic residues" evidence="1">
    <location>
        <begin position="1119"/>
        <end position="1128"/>
    </location>
</feature>
<dbReference type="AlphaFoldDB" id="F4S906"/>
<feature type="region of interest" description="Disordered" evidence="1">
    <location>
        <begin position="630"/>
        <end position="700"/>
    </location>
</feature>
<feature type="region of interest" description="Disordered" evidence="1">
    <location>
        <begin position="407"/>
        <end position="473"/>
    </location>
</feature>
<feature type="compositionally biased region" description="Basic and acidic residues" evidence="1">
    <location>
        <begin position="277"/>
        <end position="286"/>
    </location>
</feature>
<dbReference type="RefSeq" id="XP_007417865.1">
    <property type="nucleotide sequence ID" value="XM_007417803.1"/>
</dbReference>
<reference evidence="3" key="1">
    <citation type="journal article" date="2011" name="Proc. Natl. Acad. Sci. U.S.A.">
        <title>Obligate biotrophy features unraveled by the genomic analysis of rust fungi.</title>
        <authorList>
            <person name="Duplessis S."/>
            <person name="Cuomo C.A."/>
            <person name="Lin Y.-C."/>
            <person name="Aerts A."/>
            <person name="Tisserant E."/>
            <person name="Veneault-Fourrey C."/>
            <person name="Joly D.L."/>
            <person name="Hacquard S."/>
            <person name="Amselem J."/>
            <person name="Cantarel B.L."/>
            <person name="Chiu R."/>
            <person name="Coutinho P.M."/>
            <person name="Feau N."/>
            <person name="Field M."/>
            <person name="Frey P."/>
            <person name="Gelhaye E."/>
            <person name="Goldberg J."/>
            <person name="Grabherr M.G."/>
            <person name="Kodira C.D."/>
            <person name="Kohler A."/>
            <person name="Kuees U."/>
            <person name="Lindquist E.A."/>
            <person name="Lucas S.M."/>
            <person name="Mago R."/>
            <person name="Mauceli E."/>
            <person name="Morin E."/>
            <person name="Murat C."/>
            <person name="Pangilinan J.L."/>
            <person name="Park R."/>
            <person name="Pearson M."/>
            <person name="Quesneville H."/>
            <person name="Rouhier N."/>
            <person name="Sakthikumar S."/>
            <person name="Salamov A.A."/>
            <person name="Schmutz J."/>
            <person name="Selles B."/>
            <person name="Shapiro H."/>
            <person name="Tanguay P."/>
            <person name="Tuskan G.A."/>
            <person name="Henrissat B."/>
            <person name="Van de Peer Y."/>
            <person name="Rouze P."/>
            <person name="Ellis J.G."/>
            <person name="Dodds P.N."/>
            <person name="Schein J.E."/>
            <person name="Zhong S."/>
            <person name="Hamelin R.C."/>
            <person name="Grigoriev I.V."/>
            <person name="Szabo L.J."/>
            <person name="Martin F."/>
        </authorList>
    </citation>
    <scope>NUCLEOTIDE SEQUENCE [LARGE SCALE GENOMIC DNA]</scope>
    <source>
        <strain evidence="3">98AG31 / pathotype 3-4-7</strain>
    </source>
</reference>
<feature type="region of interest" description="Disordered" evidence="1">
    <location>
        <begin position="102"/>
        <end position="197"/>
    </location>
</feature>
<feature type="region of interest" description="Disordered" evidence="1">
    <location>
        <begin position="315"/>
        <end position="381"/>
    </location>
</feature>
<dbReference type="HOGENOM" id="CLU_268626_0_0_1"/>
<feature type="compositionally biased region" description="Polar residues" evidence="1">
    <location>
        <begin position="135"/>
        <end position="145"/>
    </location>
</feature>
<dbReference type="KEGG" id="mlr:MELLADRAFT_68990"/>
<sequence>MDQNQIDQRDTLSELFEDLEQLVASPQMYNAASGQPAPEPSALLNYNSSFVNPGAPSLPSARHKIAKLPYHLSKDHHSAIISLSNSASSTEVLAEDGNGIGAIIPRKRPYQSHPDKETQRKRPRLPLRNSSSSRIQFQPFDSPNDAQKRPRISDPSSIGSKLSTLNLPPKYETPNQSPAHSRESMRSNDGPPPLIQDHVETNYAHDLPAVSCANSLDSTRMNNSSCHLISQYTEHSSEADDQPNLSSEGSKPSPSPQSRTLNLPPEHVHQTTRLPSHSRESMRSNDGRPPLVQEYVETHYAHDLPAVSRANSLASTRMNNSSCPSVSRYTEHSSEPADQPNLSSKGSKPSTLNLPPKYETPNQSPAHSRESMRSNDSPPPLVQEYVETHYAHDLPAVSRANSLASTRMNNRSCPSVSRNTEHSSEPADQPNLSSKGSKPSTLNLPPKYETPNQSPAHSRESMRSNNGPPPLVQEYVNLPAVSREDSLDSTRMNTMNNRSHHSANGRIFSMSENHPSSLSQDAMFTSAPVNSLNRHAHELSDQPHHGSQLTYVPPRMWHEFQFEFGENQVPYQHAPAVTPALPQLFDLNPCPSNGPPRPERDLFQQNQTQQATLTSFHVPLASSRMSFCSAEMQQNQDPNARQSGRTSRMSLCSTDLQQQNQDRSATQSSRSSRMSFCSENIPQPNIQPENPSSYQHPPLVLPFRTSTRKFPNQYDALSPTNYGPSHTNRIEDFEDRSHQSHAHSQDSRRRTNRPPPLQHNRVRTSYTTVLDPSSPAQLQPHRSQLNNLQTALTLPRQSISQKRGGQQRQNHDVVFHQIQPSLPTSQQAYGNLQNCTRTYHTRIVEPLNEPPHNQPPTVTSRVSDLPYETAARAYHSQSLHQRYPSAQLLSSTQNSRSPDVTSHLAPDYTHNLNNQSCAYQIAPQTQNVPRSIQPNPLQHGALPVQSFGHDLTSASQTHNSPFLQQPLWGGFQYQGNQGPSFFPSATTAPAQSFNPRPHALPLASPTERTERNIFQQTQPQPQTTAISRPRQTSMMSICSTEAMPNQPTRPCRSIQSQRMASCARNDRQPNSPPAATDAPRQASGAPSDTSGLSYASQEAARPDEINDDVDDDNIHASDEDTQESEGDGVFDLVESRKYHNLGASRRARNTVARHDGTRYEKRAKTPIECSQYERLTVAIHHYNNMLLGIVRKGKGRKANQILPPPPSDDEYSAWDKRKVER</sequence>
<dbReference type="eggNOG" id="ENOG502QQDI">
    <property type="taxonomic scope" value="Eukaryota"/>
</dbReference>
<feature type="compositionally biased region" description="Polar residues" evidence="1">
    <location>
        <begin position="315"/>
        <end position="328"/>
    </location>
</feature>
<feature type="region of interest" description="Disordered" evidence="1">
    <location>
        <begin position="735"/>
        <end position="764"/>
    </location>
</feature>
<feature type="compositionally biased region" description="Polar residues" evidence="1">
    <location>
        <begin position="630"/>
        <end position="662"/>
    </location>
</feature>
<feature type="region of interest" description="Disordered" evidence="1">
    <location>
        <begin position="1195"/>
        <end position="1221"/>
    </location>
</feature>
<evidence type="ECO:0000256" key="1">
    <source>
        <dbReference type="SAM" id="MobiDB-lite"/>
    </source>
</evidence>
<evidence type="ECO:0000313" key="3">
    <source>
        <dbReference type="Proteomes" id="UP000001072"/>
    </source>
</evidence>
<gene>
    <name evidence="2" type="ORF">MELLADRAFT_68990</name>
</gene>
<dbReference type="GeneID" id="18931147"/>
<feature type="region of interest" description="Disordered" evidence="1">
    <location>
        <begin position="710"/>
        <end position="729"/>
    </location>
</feature>
<feature type="compositionally biased region" description="Polar residues" evidence="1">
    <location>
        <begin position="718"/>
        <end position="727"/>
    </location>
</feature>
<feature type="compositionally biased region" description="Polar residues" evidence="1">
    <location>
        <begin position="974"/>
        <end position="994"/>
    </location>
</feature>
<protein>
    <submittedName>
        <fullName evidence="2">Uncharacterized protein</fullName>
    </submittedName>
</protein>
<feature type="compositionally biased region" description="Polar residues" evidence="1">
    <location>
        <begin position="430"/>
        <end position="443"/>
    </location>
</feature>
<feature type="region of interest" description="Disordered" evidence="1">
    <location>
        <begin position="974"/>
        <end position="1129"/>
    </location>
</feature>
<feature type="compositionally biased region" description="Polar residues" evidence="1">
    <location>
        <begin position="407"/>
        <end position="418"/>
    </location>
</feature>
<dbReference type="InParanoid" id="F4S906"/>
<dbReference type="Proteomes" id="UP000001072">
    <property type="component" value="Unassembled WGS sequence"/>
</dbReference>
<accession>F4S906</accession>
<feature type="compositionally biased region" description="Polar residues" evidence="1">
    <location>
        <begin position="154"/>
        <end position="166"/>
    </location>
</feature>
<evidence type="ECO:0000313" key="2">
    <source>
        <dbReference type="EMBL" id="EGF98870.1"/>
    </source>
</evidence>
<keyword evidence="3" id="KW-1185">Reference proteome</keyword>
<feature type="compositionally biased region" description="Polar residues" evidence="1">
    <location>
        <begin position="1025"/>
        <end position="1059"/>
    </location>
</feature>
<name>F4S906_MELLP</name>
<feature type="compositionally biased region" description="Basic and acidic residues" evidence="1">
    <location>
        <begin position="735"/>
        <end position="749"/>
    </location>
</feature>
<dbReference type="VEuPathDB" id="FungiDB:MELLADRAFT_68990"/>
<dbReference type="EMBL" id="GL883168">
    <property type="protein sequence ID" value="EGF98870.1"/>
    <property type="molecule type" value="Genomic_DNA"/>
</dbReference>